<protein>
    <submittedName>
        <fullName evidence="3">NADH_4Fe-4S domain-containing protein</fullName>
    </submittedName>
</protein>
<dbReference type="AlphaFoldDB" id="A0A183DPF4"/>
<dbReference type="EMBL" id="UYRT01078055">
    <property type="protein sequence ID" value="VDN17660.1"/>
    <property type="molecule type" value="Genomic_DNA"/>
</dbReference>
<accession>A0A183DPF4</accession>
<organism evidence="3">
    <name type="scientific">Gongylonema pulchrum</name>
    <dbReference type="NCBI Taxonomy" id="637853"/>
    <lineage>
        <taxon>Eukaryota</taxon>
        <taxon>Metazoa</taxon>
        <taxon>Ecdysozoa</taxon>
        <taxon>Nematoda</taxon>
        <taxon>Chromadorea</taxon>
        <taxon>Rhabditida</taxon>
        <taxon>Spirurina</taxon>
        <taxon>Spiruromorpha</taxon>
        <taxon>Spiruroidea</taxon>
        <taxon>Gongylonematidae</taxon>
        <taxon>Gongylonema</taxon>
    </lineage>
</organism>
<dbReference type="Proteomes" id="UP000271098">
    <property type="component" value="Unassembled WGS sequence"/>
</dbReference>
<proteinExistence type="predicted"/>
<gene>
    <name evidence="1" type="ORF">GPUH_LOCUS10595</name>
</gene>
<sequence length="51" mass="5524">MDAEVILRELGPDVLQACPVGANIYAARTFVDSILAERDAVNDDLNFSMSP</sequence>
<reference evidence="1 2" key="2">
    <citation type="submission" date="2018-11" db="EMBL/GenBank/DDBJ databases">
        <authorList>
            <consortium name="Pathogen Informatics"/>
        </authorList>
    </citation>
    <scope>NUCLEOTIDE SEQUENCE [LARGE SCALE GENOMIC DNA]</scope>
</reference>
<evidence type="ECO:0000313" key="3">
    <source>
        <dbReference type="WBParaSite" id="GPUH_0001060801-mRNA-1"/>
    </source>
</evidence>
<name>A0A183DPF4_9BILA</name>
<dbReference type="WBParaSite" id="GPUH_0001060801-mRNA-1">
    <property type="protein sequence ID" value="GPUH_0001060801-mRNA-1"/>
    <property type="gene ID" value="GPUH_0001060801"/>
</dbReference>
<evidence type="ECO:0000313" key="1">
    <source>
        <dbReference type="EMBL" id="VDN17660.1"/>
    </source>
</evidence>
<reference evidence="3" key="1">
    <citation type="submission" date="2016-06" db="UniProtKB">
        <authorList>
            <consortium name="WormBaseParasite"/>
        </authorList>
    </citation>
    <scope>IDENTIFICATION</scope>
</reference>
<keyword evidence="2" id="KW-1185">Reference proteome</keyword>
<evidence type="ECO:0000313" key="2">
    <source>
        <dbReference type="Proteomes" id="UP000271098"/>
    </source>
</evidence>